<keyword evidence="4" id="KW-1185">Reference proteome</keyword>
<sequence>MFKNYLKIAWRNLMRHKGYSALNIAGLTVGIAACLLIFIVLQYETSFNTQNKNYKKIYHIVTQSSRGNEVAYTPGITVPAVPALRTDFPGATIAALDMSYGSQLTIPAASGHADKKFIEDVGVVFIEPQYFDLFDSEWITGNKAVLAEPNMVVIDKSTAIKYFGDWKHAEGKFLKMDNLINLKVAGVIEDAVSNSDFPFKVLVSYVTLKNYPNDYNYSDEWESVRCLVHR</sequence>
<feature type="domain" description="MacB-like periplasmic core" evidence="2">
    <location>
        <begin position="20"/>
        <end position="209"/>
    </location>
</feature>
<dbReference type="RefSeq" id="WP_016196552.1">
    <property type="nucleotide sequence ID" value="NZ_AQPN01000111.1"/>
</dbReference>
<dbReference type="InterPro" id="IPR025857">
    <property type="entry name" value="MacB_PCD"/>
</dbReference>
<reference evidence="3 4" key="1">
    <citation type="journal article" date="2013" name="Genome Announc.">
        <title>Draft Genome Sequence of Arcticibacter svalbardensis Strain MN12-7T, a Member of the Family Sphingobacteriaceae Isolated from an Arctic Soil Sample.</title>
        <authorList>
            <person name="Shivaji S."/>
            <person name="Ara S."/>
            <person name="Prasad S."/>
            <person name="Manasa B.P."/>
            <person name="Begum Z."/>
            <person name="Singh A."/>
            <person name="Kumar Pinnaka A."/>
        </authorList>
    </citation>
    <scope>NUCLEOTIDE SEQUENCE [LARGE SCALE GENOMIC DNA]</scope>
    <source>
        <strain evidence="3 4">MN12-7</strain>
    </source>
</reference>
<dbReference type="Proteomes" id="UP000014174">
    <property type="component" value="Unassembled WGS sequence"/>
</dbReference>
<accession>R9GP59</accession>
<name>R9GP59_9SPHI</name>
<protein>
    <submittedName>
        <fullName evidence="3">Putative FtsX-related transmembrane transport protein</fullName>
    </submittedName>
</protein>
<evidence type="ECO:0000313" key="3">
    <source>
        <dbReference type="EMBL" id="EOR93501.1"/>
    </source>
</evidence>
<organism evidence="3 4">
    <name type="scientific">Arcticibacter svalbardensis MN12-7</name>
    <dbReference type="NCBI Taxonomy" id="1150600"/>
    <lineage>
        <taxon>Bacteria</taxon>
        <taxon>Pseudomonadati</taxon>
        <taxon>Bacteroidota</taxon>
        <taxon>Sphingobacteriia</taxon>
        <taxon>Sphingobacteriales</taxon>
        <taxon>Sphingobacteriaceae</taxon>
        <taxon>Arcticibacter</taxon>
    </lineage>
</organism>
<comment type="caution">
    <text evidence="3">The sequence shown here is derived from an EMBL/GenBank/DDBJ whole genome shotgun (WGS) entry which is preliminary data.</text>
</comment>
<dbReference type="GO" id="GO:0005886">
    <property type="term" value="C:plasma membrane"/>
    <property type="evidence" value="ECO:0007669"/>
    <property type="project" value="TreeGrafter"/>
</dbReference>
<keyword evidence="1 3" id="KW-0812">Transmembrane</keyword>
<dbReference type="eggNOG" id="COG0577">
    <property type="taxonomic scope" value="Bacteria"/>
</dbReference>
<feature type="transmembrane region" description="Helical" evidence="1">
    <location>
        <begin position="21"/>
        <end position="43"/>
    </location>
</feature>
<dbReference type="Pfam" id="PF12704">
    <property type="entry name" value="MacB_PCD"/>
    <property type="match status" value="1"/>
</dbReference>
<keyword evidence="1" id="KW-0472">Membrane</keyword>
<proteinExistence type="predicted"/>
<dbReference type="OrthoDB" id="1451596at2"/>
<dbReference type="PATRIC" id="fig|1150600.3.peg.3292"/>
<evidence type="ECO:0000313" key="4">
    <source>
        <dbReference type="Proteomes" id="UP000014174"/>
    </source>
</evidence>
<evidence type="ECO:0000256" key="1">
    <source>
        <dbReference type="SAM" id="Phobius"/>
    </source>
</evidence>
<dbReference type="EMBL" id="AQPN01000111">
    <property type="protein sequence ID" value="EOR93501.1"/>
    <property type="molecule type" value="Genomic_DNA"/>
</dbReference>
<dbReference type="InterPro" id="IPR050250">
    <property type="entry name" value="Macrolide_Exporter_MacB"/>
</dbReference>
<dbReference type="AlphaFoldDB" id="R9GP59"/>
<dbReference type="PROSITE" id="PS51257">
    <property type="entry name" value="PROKAR_LIPOPROTEIN"/>
    <property type="match status" value="1"/>
</dbReference>
<evidence type="ECO:0000259" key="2">
    <source>
        <dbReference type="Pfam" id="PF12704"/>
    </source>
</evidence>
<dbReference type="GO" id="GO:0022857">
    <property type="term" value="F:transmembrane transporter activity"/>
    <property type="evidence" value="ECO:0007669"/>
    <property type="project" value="TreeGrafter"/>
</dbReference>
<keyword evidence="1" id="KW-1133">Transmembrane helix</keyword>
<gene>
    <name evidence="3" type="ORF">ADIARSV_3323</name>
</gene>
<dbReference type="PANTHER" id="PTHR30572:SF18">
    <property type="entry name" value="ABC-TYPE MACROLIDE FAMILY EXPORT SYSTEM PERMEASE COMPONENT 2"/>
    <property type="match status" value="1"/>
</dbReference>
<dbReference type="PANTHER" id="PTHR30572">
    <property type="entry name" value="MEMBRANE COMPONENT OF TRANSPORTER-RELATED"/>
    <property type="match status" value="1"/>
</dbReference>
<dbReference type="STRING" id="1150600.ADIARSV_3323"/>